<reference evidence="4" key="1">
    <citation type="journal article" date="2013" name="Science">
        <title>The Amborella genome and the evolution of flowering plants.</title>
        <authorList>
            <consortium name="Amborella Genome Project"/>
        </authorList>
    </citation>
    <scope>NUCLEOTIDE SEQUENCE [LARGE SCALE GENOMIC DNA]</scope>
</reference>
<evidence type="ECO:0000256" key="2">
    <source>
        <dbReference type="SAM" id="SignalP"/>
    </source>
</evidence>
<proteinExistence type="predicted"/>
<keyword evidence="4" id="KW-1185">Reference proteome</keyword>
<dbReference type="HOGENOM" id="CLU_037268_0_0_1"/>
<feature type="signal peptide" evidence="2">
    <location>
        <begin position="1"/>
        <end position="23"/>
    </location>
</feature>
<organism evidence="3 4">
    <name type="scientific">Amborella trichopoda</name>
    <dbReference type="NCBI Taxonomy" id="13333"/>
    <lineage>
        <taxon>Eukaryota</taxon>
        <taxon>Viridiplantae</taxon>
        <taxon>Streptophyta</taxon>
        <taxon>Embryophyta</taxon>
        <taxon>Tracheophyta</taxon>
        <taxon>Spermatophyta</taxon>
        <taxon>Magnoliopsida</taxon>
        <taxon>Amborellales</taxon>
        <taxon>Amborellaceae</taxon>
        <taxon>Amborella</taxon>
    </lineage>
</organism>
<dbReference type="PANTHER" id="PTHR33390:SF1">
    <property type="entry name" value="STRESS UP-REGULATED NOD 19 PROTEIN"/>
    <property type="match status" value="1"/>
</dbReference>
<name>W1PGV4_AMBTC</name>
<keyword evidence="1" id="KW-1133">Transmembrane helix</keyword>
<keyword evidence="1" id="KW-0812">Transmembrane</keyword>
<sequence>MMGSKCLLLSVFLILISIHVSVSLKTQEPNLKTSVFLSPKFILGHGHVQNKFYLNVDFPKGHIALKEFDAEVIDEAGNSIPLHETYLHHWVVMRYYGLLKNVSKDPESETELKSFIWVRNGGVCQETLGQYFGLGSETRHTRTSIPDPYGIEVGNPTLIPEGYEERWLLNIHAIDTRGVEDRAGCTECRCDLYNVTKDGRGKPIRDNYKGGLRCCYHGTKCKLKDGFNGLGARGLYLKYTVKWVEWDNSIVPVKIYIFDVTDTGERIANSTRTNERIGCQVEYDVQSCGSPKCGDDRKTSIVIPHGGDVIYGVAHQHSGGVGSTLFGQDGRVICNSMPTYGKGEEAGNEAGYIVGMSTCYPEPGSVKVKDGETLTLESRYSGATMHTGVMGLFYILVAEPTGNSLASIQGVQSVQQAKLNVYFLTFVLVGVALALVLGFAYVLKTKEEEQAYESINGQQPYALDA</sequence>
<gene>
    <name evidence="3" type="ORF">AMTR_s00016p00236100</name>
</gene>
<evidence type="ECO:0000313" key="3">
    <source>
        <dbReference type="EMBL" id="ERN06325.1"/>
    </source>
</evidence>
<dbReference type="eggNOG" id="ENOG502QRR9">
    <property type="taxonomic scope" value="Eukaryota"/>
</dbReference>
<dbReference type="Proteomes" id="UP000017836">
    <property type="component" value="Unassembled WGS sequence"/>
</dbReference>
<feature type="chain" id="PRO_5004808255" description="Stress up-regulated Nod 19 protein" evidence="2">
    <location>
        <begin position="24"/>
        <end position="465"/>
    </location>
</feature>
<accession>W1PGV4</accession>
<evidence type="ECO:0000256" key="1">
    <source>
        <dbReference type="SAM" id="Phobius"/>
    </source>
</evidence>
<keyword evidence="2" id="KW-0732">Signal</keyword>
<dbReference type="InterPro" id="IPR011692">
    <property type="entry name" value="Stress_up-reg_Nod19"/>
</dbReference>
<dbReference type="AlphaFoldDB" id="W1PGV4"/>
<feature type="transmembrane region" description="Helical" evidence="1">
    <location>
        <begin position="421"/>
        <end position="443"/>
    </location>
</feature>
<dbReference type="EMBL" id="KI393908">
    <property type="protein sequence ID" value="ERN06325.1"/>
    <property type="molecule type" value="Genomic_DNA"/>
</dbReference>
<dbReference type="PANTHER" id="PTHR33390">
    <property type="entry name" value="STRESS UP-REGULATED NOD 19 PROTEIN"/>
    <property type="match status" value="1"/>
</dbReference>
<dbReference type="Pfam" id="PF07712">
    <property type="entry name" value="SURNod19"/>
    <property type="match status" value="1"/>
</dbReference>
<evidence type="ECO:0008006" key="5">
    <source>
        <dbReference type="Google" id="ProtNLM"/>
    </source>
</evidence>
<dbReference type="STRING" id="13333.W1PGV4"/>
<protein>
    <recommendedName>
        <fullName evidence="5">Stress up-regulated Nod 19 protein</fullName>
    </recommendedName>
</protein>
<evidence type="ECO:0000313" key="4">
    <source>
        <dbReference type="Proteomes" id="UP000017836"/>
    </source>
</evidence>
<keyword evidence="1" id="KW-0472">Membrane</keyword>
<dbReference type="Gramene" id="ERN06325">
    <property type="protein sequence ID" value="ERN06325"/>
    <property type="gene ID" value="AMTR_s00016p00236100"/>
</dbReference>
<dbReference type="OMA" id="ETHCLVK"/>